<evidence type="ECO:0000313" key="1">
    <source>
        <dbReference type="EMBL" id="CAF1459221.1"/>
    </source>
</evidence>
<proteinExistence type="predicted"/>
<dbReference type="AlphaFoldDB" id="A0A815Q953"/>
<dbReference type="Proteomes" id="UP000663829">
    <property type="component" value="Unassembled WGS sequence"/>
</dbReference>
<dbReference type="EMBL" id="CAJNOQ010019896">
    <property type="protein sequence ID" value="CAF1459221.1"/>
    <property type="molecule type" value="Genomic_DNA"/>
</dbReference>
<keyword evidence="3" id="KW-1185">Reference proteome</keyword>
<organism evidence="1 3">
    <name type="scientific">Didymodactylos carnosus</name>
    <dbReference type="NCBI Taxonomy" id="1234261"/>
    <lineage>
        <taxon>Eukaryota</taxon>
        <taxon>Metazoa</taxon>
        <taxon>Spiralia</taxon>
        <taxon>Gnathifera</taxon>
        <taxon>Rotifera</taxon>
        <taxon>Eurotatoria</taxon>
        <taxon>Bdelloidea</taxon>
        <taxon>Philodinida</taxon>
        <taxon>Philodinidae</taxon>
        <taxon>Didymodactylos</taxon>
    </lineage>
</organism>
<dbReference type="Proteomes" id="UP000681722">
    <property type="component" value="Unassembled WGS sequence"/>
</dbReference>
<gene>
    <name evidence="1" type="ORF">GPM918_LOCUS35018</name>
    <name evidence="2" type="ORF">SRO942_LOCUS35733</name>
</gene>
<evidence type="ECO:0000313" key="3">
    <source>
        <dbReference type="Proteomes" id="UP000663829"/>
    </source>
</evidence>
<accession>A0A815Q953</accession>
<dbReference type="EMBL" id="CAJOBC010085353">
    <property type="protein sequence ID" value="CAF4330015.1"/>
    <property type="molecule type" value="Genomic_DNA"/>
</dbReference>
<sequence length="328" mass="37483">MQNCGLSTDYLRGQRILGSQCVPRDYITGCNRLAENANQNEYIWEICKVYKIGIGVQDLIKYDETTENDKPPYFRVIQPDEIIQIIVMLHNPVNKNCVVCESGDDTKLSLTFKVLRDVFKRLTNDVTKRIAITDAVNVAVTYNPNHIFDVTKAQWTDYYNLNMETLLSDNTMKYLIICGTHPKESFRLYMTDPKLSATCTPNKDLYGHDLETRKEVEVEKCVFGASRREFFVTFTVHPSSAKYDKKPQNPIARKQMYFALINYCGQCNGITIAGSTGTSDSMPYMLYIPYGLALDNQLNLYVAEPPRAKVSAVLKIEQIPHEDDINVY</sequence>
<comment type="caution">
    <text evidence="1">The sequence shown here is derived from an EMBL/GenBank/DDBJ whole genome shotgun (WGS) entry which is preliminary data.</text>
</comment>
<evidence type="ECO:0000313" key="2">
    <source>
        <dbReference type="EMBL" id="CAF4330015.1"/>
    </source>
</evidence>
<protein>
    <submittedName>
        <fullName evidence="1">Uncharacterized protein</fullName>
    </submittedName>
</protein>
<reference evidence="1" key="1">
    <citation type="submission" date="2021-02" db="EMBL/GenBank/DDBJ databases">
        <authorList>
            <person name="Nowell W R."/>
        </authorList>
    </citation>
    <scope>NUCLEOTIDE SEQUENCE</scope>
</reference>
<name>A0A815Q953_9BILA</name>
<feature type="non-terminal residue" evidence="1">
    <location>
        <position position="1"/>
    </location>
</feature>